<keyword evidence="2" id="KW-1185">Reference proteome</keyword>
<dbReference type="Proteomes" id="UP000675881">
    <property type="component" value="Chromosome 10"/>
</dbReference>
<reference evidence="1" key="1">
    <citation type="submission" date="2021-02" db="EMBL/GenBank/DDBJ databases">
        <authorList>
            <person name="Bekaert M."/>
        </authorList>
    </citation>
    <scope>NUCLEOTIDE SEQUENCE</scope>
    <source>
        <strain evidence="1">IoA-00</strain>
    </source>
</reference>
<protein>
    <submittedName>
        <fullName evidence="1">(salmon louse) hypothetical protein</fullName>
    </submittedName>
</protein>
<sequence>MPVGHAIARKDEESGINVPSRKKGKNAADKISQSYNGYGRYDTIQCVKMNVKIGKTKNTTNQWLYFNAFINMTTEPNLSVRKTIKSGSLLRSGSNTKSHELDSFFEAKILIFDAKDVDEDDSGSVFSSKKNASNYRKIGKWCVFCNDLPNFIEYVIEKRECKKPMLKFVHGWWPGTILDQLNISATHFLACEFKLLNILLGLQNHAAATYPCYWCEAAKKPLTYEKAPLRSLGNIKANYNDFEYVGKEDLKVARDFNNFIHEPPIGQTNHDFDSIKDTLTSNKAFKWAFENGIVREGYHGGQLNDPNFILLLFKLETLEQIVPKDLFDHIDTLRLFKKLRQGGVLQFIDRYQEPLGFYSERAVEYLHSDFKDSWMEYTRKSNHRDYADQLGKTVVHYNSYHIRK</sequence>
<dbReference type="AlphaFoldDB" id="A0A7R8CI72"/>
<proteinExistence type="predicted"/>
<name>A0A7R8CI72_LEPSM</name>
<evidence type="ECO:0000313" key="2">
    <source>
        <dbReference type="Proteomes" id="UP000675881"/>
    </source>
</evidence>
<dbReference type="EMBL" id="HG994589">
    <property type="protein sequence ID" value="CAF2792924.1"/>
    <property type="molecule type" value="Genomic_DNA"/>
</dbReference>
<accession>A0A7R8CI72</accession>
<evidence type="ECO:0000313" key="1">
    <source>
        <dbReference type="EMBL" id="CAF2792924.1"/>
    </source>
</evidence>
<organism evidence="1 2">
    <name type="scientific">Lepeophtheirus salmonis</name>
    <name type="common">Salmon louse</name>
    <name type="synonym">Caligus salmonis</name>
    <dbReference type="NCBI Taxonomy" id="72036"/>
    <lineage>
        <taxon>Eukaryota</taxon>
        <taxon>Metazoa</taxon>
        <taxon>Ecdysozoa</taxon>
        <taxon>Arthropoda</taxon>
        <taxon>Crustacea</taxon>
        <taxon>Multicrustacea</taxon>
        <taxon>Hexanauplia</taxon>
        <taxon>Copepoda</taxon>
        <taxon>Siphonostomatoida</taxon>
        <taxon>Caligidae</taxon>
        <taxon>Lepeophtheirus</taxon>
    </lineage>
</organism>
<gene>
    <name evidence="1" type="ORF">LSAA_2632</name>
</gene>